<comment type="caution">
    <text evidence="2">The sequence shown here is derived from an EMBL/GenBank/DDBJ whole genome shotgun (WGS) entry which is preliminary data.</text>
</comment>
<sequence>MGLFNNQERINGGQAMKARSSQSVQEIEMIVEYFDKTVDSISVTSNLEELEKLVSSSFGTGASMNFPSATPPFSINPRWVKKVTYRTK</sequence>
<evidence type="ECO:0000313" key="3">
    <source>
        <dbReference type="Proteomes" id="UP000070541"/>
    </source>
</evidence>
<organism evidence="2 3">
    <name type="scientific">Streptococcus oralis</name>
    <dbReference type="NCBI Taxonomy" id="1303"/>
    <lineage>
        <taxon>Bacteria</taxon>
        <taxon>Bacillati</taxon>
        <taxon>Bacillota</taxon>
        <taxon>Bacilli</taxon>
        <taxon>Lactobacillales</taxon>
        <taxon>Streptococcaceae</taxon>
        <taxon>Streptococcus</taxon>
    </lineage>
</organism>
<gene>
    <name evidence="2" type="ORF">SORDD05_01673</name>
</gene>
<name>A0A139M6D7_STROR</name>
<dbReference type="PATRIC" id="fig|1303.76.peg.1746"/>
<reference evidence="2 3" key="1">
    <citation type="submission" date="2016-01" db="EMBL/GenBank/DDBJ databases">
        <title>Highly variable Streptococcus oralis are common among viridans streptococci isolated from primates.</title>
        <authorList>
            <person name="Denapaite D."/>
            <person name="Rieger M."/>
            <person name="Koendgen S."/>
            <person name="Brueckner R."/>
            <person name="Ochigava I."/>
            <person name="Kappeler P."/>
            <person name="Maetz-Rensing K."/>
            <person name="Leendertz F."/>
            <person name="Hakenbeck R."/>
        </authorList>
    </citation>
    <scope>NUCLEOTIDE SEQUENCE [LARGE SCALE GENOMIC DNA]</scope>
    <source>
        <strain evidence="2 3">DD05</strain>
    </source>
</reference>
<evidence type="ECO:0008006" key="4">
    <source>
        <dbReference type="Google" id="ProtNLM"/>
    </source>
</evidence>
<evidence type="ECO:0000313" key="2">
    <source>
        <dbReference type="EMBL" id="KXT59306.1"/>
    </source>
</evidence>
<feature type="region of interest" description="Disordered" evidence="1">
    <location>
        <begin position="1"/>
        <end position="21"/>
    </location>
</feature>
<accession>A0A139M6D7</accession>
<protein>
    <recommendedName>
        <fullName evidence="4">Thiopurine S-methyltransferase</fullName>
    </recommendedName>
</protein>
<evidence type="ECO:0000256" key="1">
    <source>
        <dbReference type="SAM" id="MobiDB-lite"/>
    </source>
</evidence>
<dbReference type="Proteomes" id="UP000070541">
    <property type="component" value="Unassembled WGS sequence"/>
</dbReference>
<dbReference type="RefSeq" id="WP_061419027.1">
    <property type="nucleotide sequence ID" value="NZ_KQ969039.1"/>
</dbReference>
<dbReference type="AlphaFoldDB" id="A0A139M6D7"/>
<dbReference type="EMBL" id="LQOG01000042">
    <property type="protein sequence ID" value="KXT59306.1"/>
    <property type="molecule type" value="Genomic_DNA"/>
</dbReference>
<proteinExistence type="predicted"/>